<accession>A0A1H4E0A9</accession>
<evidence type="ECO:0008006" key="4">
    <source>
        <dbReference type="Google" id="ProtNLM"/>
    </source>
</evidence>
<sequence length="108" mass="11436">MGKKSFILGGIVGFILGSRAGRDQYEKLKSMSQDLWQSDAVQTGVSKVEDTVGSAARNQASNLTDKVADLVKDKIHSAKSSGSEAKLDHYVSGGDKPMDPAEPGPDVK</sequence>
<gene>
    <name evidence="2" type="ORF">SAMN02910418_02399</name>
</gene>
<proteinExistence type="predicted"/>
<dbReference type="RefSeq" id="WP_092566179.1">
    <property type="nucleotide sequence ID" value="NZ_FNQV01000023.1"/>
</dbReference>
<evidence type="ECO:0000313" key="2">
    <source>
        <dbReference type="EMBL" id="SEA78237.1"/>
    </source>
</evidence>
<protein>
    <recommendedName>
        <fullName evidence="4">YtxH domain-containing protein</fullName>
    </recommendedName>
</protein>
<organism evidence="2 3">
    <name type="scientific">Bowdeniella nasicola</name>
    <dbReference type="NCBI Taxonomy" id="208480"/>
    <lineage>
        <taxon>Bacteria</taxon>
        <taxon>Bacillati</taxon>
        <taxon>Actinomycetota</taxon>
        <taxon>Actinomycetes</taxon>
        <taxon>Actinomycetales</taxon>
        <taxon>Actinomycetaceae</taxon>
        <taxon>Bowdeniella</taxon>
    </lineage>
</organism>
<dbReference type="AlphaFoldDB" id="A0A1H4E0A9"/>
<feature type="region of interest" description="Disordered" evidence="1">
    <location>
        <begin position="77"/>
        <end position="108"/>
    </location>
</feature>
<dbReference type="OrthoDB" id="5125216at2"/>
<evidence type="ECO:0000256" key="1">
    <source>
        <dbReference type="SAM" id="MobiDB-lite"/>
    </source>
</evidence>
<evidence type="ECO:0000313" key="3">
    <source>
        <dbReference type="Proteomes" id="UP000199288"/>
    </source>
</evidence>
<name>A0A1H4E0A9_9ACTO</name>
<dbReference type="Proteomes" id="UP000199288">
    <property type="component" value="Unassembled WGS sequence"/>
</dbReference>
<keyword evidence="3" id="KW-1185">Reference proteome</keyword>
<dbReference type="EMBL" id="FNQV01000023">
    <property type="protein sequence ID" value="SEA78237.1"/>
    <property type="molecule type" value="Genomic_DNA"/>
</dbReference>
<reference evidence="3" key="1">
    <citation type="submission" date="2016-10" db="EMBL/GenBank/DDBJ databases">
        <authorList>
            <person name="Varghese N."/>
            <person name="Submissions S."/>
        </authorList>
    </citation>
    <scope>NUCLEOTIDE SEQUENCE [LARGE SCALE GENOMIC DNA]</scope>
    <source>
        <strain evidence="3">KPR-1</strain>
    </source>
</reference>